<evidence type="ECO:0000256" key="2">
    <source>
        <dbReference type="ARBA" id="ARBA00022448"/>
    </source>
</evidence>
<feature type="domain" description="Major facilitator superfamily (MFS) profile" evidence="8">
    <location>
        <begin position="17"/>
        <end position="426"/>
    </location>
</feature>
<feature type="transmembrane region" description="Helical" evidence="7">
    <location>
        <begin position="373"/>
        <end position="394"/>
    </location>
</feature>
<sequence>MSTATAPANTHRRALKSGFAAAVGTTIEWYDFYVYATAAAIVFPVVFFPELDRGLGTLASFGTYAVAYFARPLGGIIFGHIGDKLGRKPALTITLLLMGIATTLVGVLPTYATIGIWGPILLIVLRIAQGLAVGGEWGGASLMAVESAPPKFKVFYGGFTQLGNPLGALLSTGAFWVLALMGDDVLLTWGWRIPFLFSIVLIGVGFWVRYRVEETPVFEAKIEGHEQSTPILFALRNNWWPMLLGFGIIAMSSGGYVLATTFVQSYATSPDIGLDADIILGAMTVAAFVETLVTLPLALLGDKVGAKTIMILGSGLSLVAVIPLVLFIDAHNVAMIYLFVSVLRLTLSGAWAPLSTLMAQMFRPQARYTSMSLSYGIGAAVWGGLSPAIATGLLVATGNFWSVIAFFGLLALLAILGSALAPQHSDTAPATGSLKARLDTTAVPTSGRAADRK</sequence>
<evidence type="ECO:0000256" key="5">
    <source>
        <dbReference type="ARBA" id="ARBA00022989"/>
    </source>
</evidence>
<evidence type="ECO:0000313" key="9">
    <source>
        <dbReference type="EMBL" id="KTR85953.1"/>
    </source>
</evidence>
<keyword evidence="3" id="KW-1003">Cell membrane</keyword>
<feature type="transmembrane region" description="Helical" evidence="7">
    <location>
        <begin position="400"/>
        <end position="421"/>
    </location>
</feature>
<feature type="transmembrane region" description="Helical" evidence="7">
    <location>
        <begin position="90"/>
        <end position="108"/>
    </location>
</feature>
<feature type="transmembrane region" description="Helical" evidence="7">
    <location>
        <begin position="334"/>
        <end position="352"/>
    </location>
</feature>
<dbReference type="InterPro" id="IPR005828">
    <property type="entry name" value="MFS_sugar_transport-like"/>
</dbReference>
<dbReference type="InterPro" id="IPR011701">
    <property type="entry name" value="MFS"/>
</dbReference>
<dbReference type="RefSeq" id="WP_058593864.1">
    <property type="nucleotide sequence ID" value="NZ_LDRK01000034.1"/>
</dbReference>
<organism evidence="9 10">
    <name type="scientific">Leucobacter chromiiresistens</name>
    <dbReference type="NCBI Taxonomy" id="1079994"/>
    <lineage>
        <taxon>Bacteria</taxon>
        <taxon>Bacillati</taxon>
        <taxon>Actinomycetota</taxon>
        <taxon>Actinomycetes</taxon>
        <taxon>Micrococcales</taxon>
        <taxon>Microbacteriaceae</taxon>
        <taxon>Leucobacter</taxon>
    </lineage>
</organism>
<feature type="transmembrane region" description="Helical" evidence="7">
    <location>
        <begin position="32"/>
        <end position="49"/>
    </location>
</feature>
<dbReference type="CDD" id="cd17369">
    <property type="entry name" value="MFS_ShiA_like"/>
    <property type="match status" value="1"/>
</dbReference>
<dbReference type="EMBL" id="LDRK01000034">
    <property type="protein sequence ID" value="KTR85953.1"/>
    <property type="molecule type" value="Genomic_DNA"/>
</dbReference>
<dbReference type="Proteomes" id="UP000070810">
    <property type="component" value="Unassembled WGS sequence"/>
</dbReference>
<dbReference type="Gene3D" id="1.20.1250.20">
    <property type="entry name" value="MFS general substrate transporter like domains"/>
    <property type="match status" value="2"/>
</dbReference>
<feature type="transmembrane region" description="Helical" evidence="7">
    <location>
        <begin position="239"/>
        <end position="258"/>
    </location>
</feature>
<evidence type="ECO:0000256" key="3">
    <source>
        <dbReference type="ARBA" id="ARBA00022475"/>
    </source>
</evidence>
<feature type="transmembrane region" description="Helical" evidence="7">
    <location>
        <begin position="114"/>
        <end position="133"/>
    </location>
</feature>
<dbReference type="PATRIC" id="fig|1079994.3.peg.1532"/>
<dbReference type="Pfam" id="PF07690">
    <property type="entry name" value="MFS_1"/>
    <property type="match status" value="1"/>
</dbReference>
<reference evidence="9 10" key="1">
    <citation type="journal article" date="2016" name="Front. Microbiol.">
        <title>Genomic Resource of Rice Seed Associated Bacteria.</title>
        <authorList>
            <person name="Midha S."/>
            <person name="Bansal K."/>
            <person name="Sharma S."/>
            <person name="Kumar N."/>
            <person name="Patil P.P."/>
            <person name="Chaudhry V."/>
            <person name="Patil P.B."/>
        </authorList>
    </citation>
    <scope>NUCLEOTIDE SEQUENCE [LARGE SCALE GENOMIC DNA]</scope>
    <source>
        <strain evidence="9 10">NS354</strain>
    </source>
</reference>
<keyword evidence="10" id="KW-1185">Reference proteome</keyword>
<feature type="transmembrane region" description="Helical" evidence="7">
    <location>
        <begin position="189"/>
        <end position="208"/>
    </location>
</feature>
<evidence type="ECO:0000259" key="8">
    <source>
        <dbReference type="PROSITE" id="PS50850"/>
    </source>
</evidence>
<keyword evidence="4 7" id="KW-0812">Transmembrane</keyword>
<evidence type="ECO:0000256" key="4">
    <source>
        <dbReference type="ARBA" id="ARBA00022692"/>
    </source>
</evidence>
<gene>
    <name evidence="9" type="ORF">NS354_07055</name>
</gene>
<dbReference type="PANTHER" id="PTHR43045:SF1">
    <property type="entry name" value="SHIKIMATE TRANSPORTER"/>
    <property type="match status" value="1"/>
</dbReference>
<dbReference type="Pfam" id="PF00083">
    <property type="entry name" value="Sugar_tr"/>
    <property type="match status" value="1"/>
</dbReference>
<dbReference type="GO" id="GO:0022857">
    <property type="term" value="F:transmembrane transporter activity"/>
    <property type="evidence" value="ECO:0007669"/>
    <property type="project" value="InterPro"/>
</dbReference>
<dbReference type="PROSITE" id="PS50850">
    <property type="entry name" value="MFS"/>
    <property type="match status" value="1"/>
</dbReference>
<accession>A0A147EN80</accession>
<dbReference type="OrthoDB" id="8953821at2"/>
<dbReference type="GO" id="GO:0005886">
    <property type="term" value="C:plasma membrane"/>
    <property type="evidence" value="ECO:0007669"/>
    <property type="project" value="UniProtKB-SubCell"/>
</dbReference>
<keyword evidence="5 7" id="KW-1133">Transmembrane helix</keyword>
<evidence type="ECO:0000256" key="7">
    <source>
        <dbReference type="SAM" id="Phobius"/>
    </source>
</evidence>
<evidence type="ECO:0000256" key="6">
    <source>
        <dbReference type="ARBA" id="ARBA00023136"/>
    </source>
</evidence>
<feature type="transmembrane region" description="Helical" evidence="7">
    <location>
        <begin position="278"/>
        <end position="301"/>
    </location>
</feature>
<keyword evidence="2" id="KW-0813">Transport</keyword>
<dbReference type="InterPro" id="IPR020846">
    <property type="entry name" value="MFS_dom"/>
</dbReference>
<name>A0A147EN80_9MICO</name>
<dbReference type="InterPro" id="IPR036259">
    <property type="entry name" value="MFS_trans_sf"/>
</dbReference>
<evidence type="ECO:0000313" key="10">
    <source>
        <dbReference type="Proteomes" id="UP000070810"/>
    </source>
</evidence>
<dbReference type="SUPFAM" id="SSF103473">
    <property type="entry name" value="MFS general substrate transporter"/>
    <property type="match status" value="1"/>
</dbReference>
<dbReference type="PANTHER" id="PTHR43045">
    <property type="entry name" value="SHIKIMATE TRANSPORTER"/>
    <property type="match status" value="1"/>
</dbReference>
<dbReference type="AlphaFoldDB" id="A0A147EN80"/>
<feature type="transmembrane region" description="Helical" evidence="7">
    <location>
        <begin position="154"/>
        <end position="177"/>
    </location>
</feature>
<protein>
    <submittedName>
        <fullName evidence="9">LysR family transcriptional regulator</fullName>
    </submittedName>
</protein>
<keyword evidence="6 7" id="KW-0472">Membrane</keyword>
<feature type="transmembrane region" description="Helical" evidence="7">
    <location>
        <begin position="55"/>
        <end position="78"/>
    </location>
</feature>
<evidence type="ECO:0000256" key="1">
    <source>
        <dbReference type="ARBA" id="ARBA00004651"/>
    </source>
</evidence>
<feature type="transmembrane region" description="Helical" evidence="7">
    <location>
        <begin position="308"/>
        <end position="328"/>
    </location>
</feature>
<comment type="subcellular location">
    <subcellularLocation>
        <location evidence="1">Cell membrane</location>
        <topology evidence="1">Multi-pass membrane protein</topology>
    </subcellularLocation>
</comment>
<comment type="caution">
    <text evidence="9">The sequence shown here is derived from an EMBL/GenBank/DDBJ whole genome shotgun (WGS) entry which is preliminary data.</text>
</comment>
<proteinExistence type="predicted"/>